<evidence type="ECO:0000256" key="1">
    <source>
        <dbReference type="ARBA" id="ARBA00004651"/>
    </source>
</evidence>
<dbReference type="PIRSF" id="PIRSF006404">
    <property type="entry name" value="UCP006404_Pept_M50_CBS"/>
    <property type="match status" value="1"/>
</dbReference>
<proteinExistence type="inferred from homology"/>
<comment type="caution">
    <text evidence="19">The sequence shown here is derived from an EMBL/GenBank/DDBJ whole genome shotgun (WGS) entry which is preliminary data.</text>
</comment>
<dbReference type="EMBL" id="JAWDKC010000017">
    <property type="protein sequence ID" value="MDV0445463.1"/>
    <property type="molecule type" value="Genomic_DNA"/>
</dbReference>
<dbReference type="RefSeq" id="WP_318785888.1">
    <property type="nucleotide sequence ID" value="NZ_JAWDKC010000017.1"/>
</dbReference>
<dbReference type="InterPro" id="IPR016483">
    <property type="entry name" value="UCP006404_Pept_M50_CBS"/>
</dbReference>
<dbReference type="InterPro" id="IPR046342">
    <property type="entry name" value="CBS_dom_sf"/>
</dbReference>
<evidence type="ECO:0000256" key="15">
    <source>
        <dbReference type="ARBA" id="ARBA00023167"/>
    </source>
</evidence>
<dbReference type="PANTHER" id="PTHR39188:SF3">
    <property type="entry name" value="STAGE IV SPORULATION PROTEIN FB"/>
    <property type="match status" value="1"/>
</dbReference>
<dbReference type="InterPro" id="IPR008915">
    <property type="entry name" value="Peptidase_M50"/>
</dbReference>
<sequence length="398" mass="44506">MSYKVATVKGIPIYVHITFLLVFLLFAFIFAISVWPYGFRYVEPPIARYILACLTALLFFVTLLIHELSHSLLANSYGLKIQNITLFFFGGISAIENPENVRNIDPSKELNIALAGPLSNIIIGAVLLAFNYFVYGSVFGVPDVTNWVTEGLTTFTANIPTMIFLLGTLNLLLGFFNILPIYPMDGGRVLRAWLAKRNTYEEATNTAVSIGKGFSVVLAVIGIFTNWWLAILALFLYISAAEEGKMFKATTILEDIVVKDIMTTEVLTVDESMPLVEFINFVFQKKHPGYPVIKNGRIVGMITVEDTRHINEAERYAFTVKDIMKEVVSVHPDATALDAFNEMGTHTVGRLVVLDSERNMVGIISRTDLMTAIYLKDNFKNKTNESQNEPQNEPQSES</sequence>
<evidence type="ECO:0000256" key="8">
    <source>
        <dbReference type="ARBA" id="ARBA00022737"/>
    </source>
</evidence>
<evidence type="ECO:0000256" key="13">
    <source>
        <dbReference type="ARBA" id="ARBA00023122"/>
    </source>
</evidence>
<keyword evidence="11 16" id="KW-1133">Transmembrane helix</keyword>
<evidence type="ECO:0000256" key="2">
    <source>
        <dbReference type="ARBA" id="ARBA00007931"/>
    </source>
</evidence>
<protein>
    <recommendedName>
        <fullName evidence="16">Zinc metalloprotease</fullName>
    </recommendedName>
</protein>
<evidence type="ECO:0000256" key="7">
    <source>
        <dbReference type="ARBA" id="ARBA00022723"/>
    </source>
</evidence>
<feature type="transmembrane region" description="Helical" evidence="16">
    <location>
        <begin position="46"/>
        <end position="65"/>
    </location>
</feature>
<comment type="cofactor">
    <cofactor evidence="16">
        <name>Zn(2+)</name>
        <dbReference type="ChEBI" id="CHEBI:29105"/>
    </cofactor>
    <text evidence="16">Binds 1 zinc ion per subunit.</text>
</comment>
<keyword evidence="20" id="KW-1185">Reference proteome</keyword>
<evidence type="ECO:0000256" key="3">
    <source>
        <dbReference type="ARBA" id="ARBA00022475"/>
    </source>
</evidence>
<reference evidence="19 20" key="1">
    <citation type="submission" date="2023-06" db="EMBL/GenBank/DDBJ databases">
        <title>Genome sequence of Methanimicrococcus sp. At1.</title>
        <authorList>
            <person name="Protasov E."/>
            <person name="Platt K."/>
            <person name="Poehlein A."/>
            <person name="Daniel R."/>
            <person name="Brune A."/>
        </authorList>
    </citation>
    <scope>NUCLEOTIDE SEQUENCE [LARGE SCALE GENOMIC DNA]</scope>
    <source>
        <strain evidence="19 20">At1</strain>
    </source>
</reference>
<keyword evidence="6 16" id="KW-0812">Transmembrane</keyword>
<feature type="transmembrane region" description="Helical" evidence="16">
    <location>
        <begin position="115"/>
        <end position="141"/>
    </location>
</feature>
<dbReference type="SUPFAM" id="SSF54631">
    <property type="entry name" value="CBS-domain pair"/>
    <property type="match status" value="1"/>
</dbReference>
<dbReference type="PROSITE" id="PS51371">
    <property type="entry name" value="CBS"/>
    <property type="match status" value="2"/>
</dbReference>
<dbReference type="Pfam" id="PF00571">
    <property type="entry name" value="CBS"/>
    <property type="match status" value="2"/>
</dbReference>
<evidence type="ECO:0000256" key="12">
    <source>
        <dbReference type="ARBA" id="ARBA00023049"/>
    </source>
</evidence>
<evidence type="ECO:0000256" key="4">
    <source>
        <dbReference type="ARBA" id="ARBA00022605"/>
    </source>
</evidence>
<evidence type="ECO:0000259" key="18">
    <source>
        <dbReference type="PROSITE" id="PS51371"/>
    </source>
</evidence>
<keyword evidence="15" id="KW-0486">Methionine biosynthesis</keyword>
<keyword evidence="10 16" id="KW-0862">Zinc</keyword>
<feature type="transmembrane region" description="Helical" evidence="16">
    <location>
        <begin position="12"/>
        <end position="34"/>
    </location>
</feature>
<evidence type="ECO:0000256" key="5">
    <source>
        <dbReference type="ARBA" id="ARBA00022670"/>
    </source>
</evidence>
<keyword evidence="5 16" id="KW-0645">Protease</keyword>
<evidence type="ECO:0000256" key="6">
    <source>
        <dbReference type="ARBA" id="ARBA00022692"/>
    </source>
</evidence>
<gene>
    <name evidence="19" type="primary">rip3</name>
    <name evidence="19" type="ORF">MmiAt1_10420</name>
</gene>
<name>A0ABU3VPY3_9EURY</name>
<evidence type="ECO:0000256" key="17">
    <source>
        <dbReference type="PROSITE-ProRule" id="PRU00703"/>
    </source>
</evidence>
<feature type="transmembrane region" description="Helical" evidence="16">
    <location>
        <begin position="214"/>
        <end position="238"/>
    </location>
</feature>
<dbReference type="SMART" id="SM00116">
    <property type="entry name" value="CBS"/>
    <property type="match status" value="2"/>
</dbReference>
<dbReference type="CDD" id="cd04801">
    <property type="entry name" value="CBS_pair_peptidase_M50"/>
    <property type="match status" value="1"/>
</dbReference>
<keyword evidence="8" id="KW-0677">Repeat</keyword>
<evidence type="ECO:0000256" key="14">
    <source>
        <dbReference type="ARBA" id="ARBA00023136"/>
    </source>
</evidence>
<evidence type="ECO:0000256" key="16">
    <source>
        <dbReference type="PIRNR" id="PIRNR006404"/>
    </source>
</evidence>
<dbReference type="Proteomes" id="UP001272052">
    <property type="component" value="Unassembled WGS sequence"/>
</dbReference>
<evidence type="ECO:0000313" key="19">
    <source>
        <dbReference type="EMBL" id="MDV0445463.1"/>
    </source>
</evidence>
<comment type="subcellular location">
    <subcellularLocation>
        <location evidence="1 16">Cell membrane</location>
        <topology evidence="1 16">Multi-pass membrane protein</topology>
    </subcellularLocation>
</comment>
<dbReference type="Gene3D" id="3.10.580.10">
    <property type="entry name" value="CBS-domain"/>
    <property type="match status" value="2"/>
</dbReference>
<evidence type="ECO:0000256" key="10">
    <source>
        <dbReference type="ARBA" id="ARBA00022833"/>
    </source>
</evidence>
<evidence type="ECO:0000256" key="9">
    <source>
        <dbReference type="ARBA" id="ARBA00022801"/>
    </source>
</evidence>
<dbReference type="GO" id="GO:0008237">
    <property type="term" value="F:metallopeptidase activity"/>
    <property type="evidence" value="ECO:0007669"/>
    <property type="project" value="UniProtKB-KW"/>
</dbReference>
<feature type="domain" description="CBS" evidence="18">
    <location>
        <begin position="262"/>
        <end position="318"/>
    </location>
</feature>
<dbReference type="Pfam" id="PF02163">
    <property type="entry name" value="Peptidase_M50"/>
    <property type="match status" value="1"/>
</dbReference>
<keyword evidence="4" id="KW-0028">Amino-acid biosynthesis</keyword>
<keyword evidence="7 16" id="KW-0479">Metal-binding</keyword>
<feature type="domain" description="CBS" evidence="18">
    <location>
        <begin position="323"/>
        <end position="383"/>
    </location>
</feature>
<feature type="transmembrane region" description="Helical" evidence="16">
    <location>
        <begin position="162"/>
        <end position="182"/>
    </location>
</feature>
<keyword evidence="12 16" id="KW-0482">Metalloprotease</keyword>
<keyword evidence="3 16" id="KW-1003">Cell membrane</keyword>
<dbReference type="CDD" id="cd06164">
    <property type="entry name" value="S2P-M50_SpoIVFB_CBS"/>
    <property type="match status" value="1"/>
</dbReference>
<dbReference type="InterPro" id="IPR000644">
    <property type="entry name" value="CBS_dom"/>
</dbReference>
<keyword evidence="14 16" id="KW-0472">Membrane</keyword>
<comment type="similarity">
    <text evidence="2 16">Belongs to the peptidase M50B family.</text>
</comment>
<evidence type="ECO:0000313" key="20">
    <source>
        <dbReference type="Proteomes" id="UP001272052"/>
    </source>
</evidence>
<organism evidence="19 20">
    <name type="scientific">Methanimicrococcus hacksteinii</name>
    <dbReference type="NCBI Taxonomy" id="3028293"/>
    <lineage>
        <taxon>Archaea</taxon>
        <taxon>Methanobacteriati</taxon>
        <taxon>Methanobacteriota</taxon>
        <taxon>Stenosarchaea group</taxon>
        <taxon>Methanomicrobia</taxon>
        <taxon>Methanosarcinales</taxon>
        <taxon>Methanosarcinaceae</taxon>
        <taxon>Methanimicrococcus</taxon>
    </lineage>
</organism>
<evidence type="ECO:0000256" key="11">
    <source>
        <dbReference type="ARBA" id="ARBA00022989"/>
    </source>
</evidence>
<keyword evidence="9 16" id="KW-0378">Hydrolase</keyword>
<accession>A0ABU3VPY3</accession>
<keyword evidence="13 17" id="KW-0129">CBS domain</keyword>
<dbReference type="PANTHER" id="PTHR39188">
    <property type="entry name" value="MEMBRANE-ASSOCIATED ZINC METALLOPROTEASE M50B"/>
    <property type="match status" value="1"/>
</dbReference>